<keyword evidence="4" id="KW-1185">Reference proteome</keyword>
<dbReference type="PANTHER" id="PTHR43377">
    <property type="entry name" value="BILIVERDIN REDUCTASE A"/>
    <property type="match status" value="1"/>
</dbReference>
<dbReference type="Pfam" id="PF01408">
    <property type="entry name" value="GFO_IDH_MocA"/>
    <property type="match status" value="1"/>
</dbReference>
<protein>
    <submittedName>
        <fullName evidence="3">Gfo/Idh/MocA family protein</fullName>
    </submittedName>
</protein>
<dbReference type="Gene3D" id="3.40.50.720">
    <property type="entry name" value="NAD(P)-binding Rossmann-like Domain"/>
    <property type="match status" value="1"/>
</dbReference>
<sequence>MTDRPLRALLVGAGGMGRGWSQALARNGDVQLVGIADIDDARAEELAHTHDHDVATAKTLDHLLETTIEADFVVDVTIPEAHHAVTMTALNAGLPVLGEKPLAATLPEALELVATAEATQTLFMVSQNRRYIDTIKTFKAYTQRLGALGAVVANFFKAPHFGGFRDEMAHPLILDMAIHTFDGARFLTDQDPVAVYCDEYNPPWSWYAGDAATTAIFELIGGLRFVYTGSWCSPGQETSWNSAWRVSGANGTAQWDGDNAPTLELTDDSTDTPDVQTMEHSGLDGSLREFVEAVRNGSTPMGECHDNVVSLAMVHAAIVSATTQQCVLIADVLEQARTEALTRATGPALDVLKAWTTLIPPSR</sequence>
<evidence type="ECO:0000259" key="1">
    <source>
        <dbReference type="Pfam" id="PF01408"/>
    </source>
</evidence>
<dbReference type="PANTHER" id="PTHR43377:SF1">
    <property type="entry name" value="BILIVERDIN REDUCTASE A"/>
    <property type="match status" value="1"/>
</dbReference>
<dbReference type="SUPFAM" id="SSF51735">
    <property type="entry name" value="NAD(P)-binding Rossmann-fold domains"/>
    <property type="match status" value="1"/>
</dbReference>
<dbReference type="InterPro" id="IPR055170">
    <property type="entry name" value="GFO_IDH_MocA-like_dom"/>
</dbReference>
<dbReference type="Pfam" id="PF22725">
    <property type="entry name" value="GFO_IDH_MocA_C3"/>
    <property type="match status" value="1"/>
</dbReference>
<gene>
    <name evidence="3" type="ORF">ACFOUW_23950</name>
</gene>
<dbReference type="InterPro" id="IPR036291">
    <property type="entry name" value="NAD(P)-bd_dom_sf"/>
</dbReference>
<dbReference type="InterPro" id="IPR000683">
    <property type="entry name" value="Gfo/Idh/MocA-like_OxRdtase_N"/>
</dbReference>
<dbReference type="InterPro" id="IPR051450">
    <property type="entry name" value="Gfo/Idh/MocA_Oxidoreductases"/>
</dbReference>
<evidence type="ECO:0000259" key="2">
    <source>
        <dbReference type="Pfam" id="PF22725"/>
    </source>
</evidence>
<dbReference type="SUPFAM" id="SSF55347">
    <property type="entry name" value="Glyceraldehyde-3-phosphate dehydrogenase-like, C-terminal domain"/>
    <property type="match status" value="1"/>
</dbReference>
<accession>A0ABV7YF11</accession>
<name>A0ABV7YF11_9ACTN</name>
<feature type="domain" description="GFO/IDH/MocA-like oxidoreductase" evidence="2">
    <location>
        <begin position="166"/>
        <end position="253"/>
    </location>
</feature>
<proteinExistence type="predicted"/>
<comment type="caution">
    <text evidence="3">The sequence shown here is derived from an EMBL/GenBank/DDBJ whole genome shotgun (WGS) entry which is preliminary data.</text>
</comment>
<feature type="domain" description="Gfo/Idh/MocA-like oxidoreductase N-terminal" evidence="1">
    <location>
        <begin position="7"/>
        <end position="125"/>
    </location>
</feature>
<reference evidence="4" key="1">
    <citation type="journal article" date="2019" name="Int. J. Syst. Evol. Microbiol.">
        <title>The Global Catalogue of Microorganisms (GCM) 10K type strain sequencing project: providing services to taxonomists for standard genome sequencing and annotation.</title>
        <authorList>
            <consortium name="The Broad Institute Genomics Platform"/>
            <consortium name="The Broad Institute Genome Sequencing Center for Infectious Disease"/>
            <person name="Wu L."/>
            <person name="Ma J."/>
        </authorList>
    </citation>
    <scope>NUCLEOTIDE SEQUENCE [LARGE SCALE GENOMIC DNA]</scope>
    <source>
        <strain evidence="4">CGMCC 4.7241</strain>
    </source>
</reference>
<evidence type="ECO:0000313" key="3">
    <source>
        <dbReference type="EMBL" id="MFC3763910.1"/>
    </source>
</evidence>
<dbReference type="Gene3D" id="3.30.360.10">
    <property type="entry name" value="Dihydrodipicolinate Reductase, domain 2"/>
    <property type="match status" value="1"/>
</dbReference>
<organism evidence="3 4">
    <name type="scientific">Tenggerimyces flavus</name>
    <dbReference type="NCBI Taxonomy" id="1708749"/>
    <lineage>
        <taxon>Bacteria</taxon>
        <taxon>Bacillati</taxon>
        <taxon>Actinomycetota</taxon>
        <taxon>Actinomycetes</taxon>
        <taxon>Propionibacteriales</taxon>
        <taxon>Nocardioidaceae</taxon>
        <taxon>Tenggerimyces</taxon>
    </lineage>
</organism>
<dbReference type="EMBL" id="JBHRZH010000021">
    <property type="protein sequence ID" value="MFC3763910.1"/>
    <property type="molecule type" value="Genomic_DNA"/>
</dbReference>
<dbReference type="Proteomes" id="UP001595699">
    <property type="component" value="Unassembled WGS sequence"/>
</dbReference>
<dbReference type="RefSeq" id="WP_205120897.1">
    <property type="nucleotide sequence ID" value="NZ_JAFBCM010000001.1"/>
</dbReference>
<evidence type="ECO:0000313" key="4">
    <source>
        <dbReference type="Proteomes" id="UP001595699"/>
    </source>
</evidence>